<evidence type="ECO:0000313" key="3">
    <source>
        <dbReference type="EMBL" id="MBW0135303.1"/>
    </source>
</evidence>
<dbReference type="InterPro" id="IPR011251">
    <property type="entry name" value="Luciferase-like_dom"/>
</dbReference>
<dbReference type="PANTHER" id="PTHR30137">
    <property type="entry name" value="LUCIFERASE-LIKE MONOOXYGENASE"/>
    <property type="match status" value="1"/>
</dbReference>
<evidence type="ECO:0000256" key="1">
    <source>
        <dbReference type="SAM" id="MobiDB-lite"/>
    </source>
</evidence>
<gene>
    <name evidence="3" type="ORF">I4I81_13700</name>
</gene>
<accession>A0ABS6USQ8</accession>
<reference evidence="3 4" key="1">
    <citation type="submission" date="2020-11" db="EMBL/GenBank/DDBJ databases">
        <title>Pseudonocardia abyssalis sp. nov. and Pseudonocardia oceani sp. nov., description and phylogenomic analysis of two novel actinomycetes isolated from the deep Southern Ocean.</title>
        <authorList>
            <person name="Parra J."/>
        </authorList>
    </citation>
    <scope>NUCLEOTIDE SEQUENCE [LARGE SCALE GENOMIC DNA]</scope>
    <source>
        <strain evidence="3 4">KRD-168</strain>
    </source>
</reference>
<comment type="caution">
    <text evidence="3">The sequence shown here is derived from an EMBL/GenBank/DDBJ whole genome shotgun (WGS) entry which is preliminary data.</text>
</comment>
<sequence length="402" mass="43034">MPRRAPRGSGRSEQRPGGGTVRRRIGPVPLSYRSGRPTRRGRRPGVAQQARARQRAPRPADVPPASVPLRKLGLLTIGSFDGADPRAGHESTLGVIELGERLGFDGARLRHRHLQYGISSPVAVMAAATQRTSRIELGTAVTPLGWENPLRLAEDLATVDVLSGGRINPGVSVGPPMRFADVRDALYPDTADAEDFTYERVRRLVALIRGEPASPFSGRVGIEEFSDRVQPHSPGLADRIWYGAASPGSARWAGEQGLSLLTSSVLKAPGPDATDFAALQAAQIETFRAAHPAGEQARVSQGLVVIPTDTATAQQRAKYAAYVDARTPRTARPQGPASMLFAPDVLGSSEQVAETLYAHAGFRAVDEVVFALPFGFEHADYVQILTDTATRLGPALGWSPRT</sequence>
<dbReference type="Pfam" id="PF00296">
    <property type="entry name" value="Bac_luciferase"/>
    <property type="match status" value="1"/>
</dbReference>
<name>A0ABS6USQ8_9PSEU</name>
<evidence type="ECO:0000259" key="2">
    <source>
        <dbReference type="Pfam" id="PF00296"/>
    </source>
</evidence>
<organism evidence="3 4">
    <name type="scientific">Pseudonocardia abyssalis</name>
    <dbReference type="NCBI Taxonomy" id="2792008"/>
    <lineage>
        <taxon>Bacteria</taxon>
        <taxon>Bacillati</taxon>
        <taxon>Actinomycetota</taxon>
        <taxon>Actinomycetes</taxon>
        <taxon>Pseudonocardiales</taxon>
        <taxon>Pseudonocardiaceae</taxon>
        <taxon>Pseudonocardia</taxon>
    </lineage>
</organism>
<protein>
    <submittedName>
        <fullName evidence="3">LLM class flavin-dependent oxidoreductase</fullName>
    </submittedName>
</protein>
<dbReference type="Proteomes" id="UP000694287">
    <property type="component" value="Unassembled WGS sequence"/>
</dbReference>
<dbReference type="PANTHER" id="PTHR30137:SF15">
    <property type="entry name" value="BLL6902 PROTEIN"/>
    <property type="match status" value="1"/>
</dbReference>
<proteinExistence type="predicted"/>
<feature type="domain" description="Luciferase-like" evidence="2">
    <location>
        <begin position="90"/>
        <end position="323"/>
    </location>
</feature>
<evidence type="ECO:0000313" key="4">
    <source>
        <dbReference type="Proteomes" id="UP000694287"/>
    </source>
</evidence>
<keyword evidence="4" id="KW-1185">Reference proteome</keyword>
<dbReference type="EMBL" id="JADQDK010000001">
    <property type="protein sequence ID" value="MBW0135303.1"/>
    <property type="molecule type" value="Genomic_DNA"/>
</dbReference>
<dbReference type="InterPro" id="IPR050766">
    <property type="entry name" value="Bact_Lucif_Oxidored"/>
</dbReference>
<feature type="region of interest" description="Disordered" evidence="1">
    <location>
        <begin position="1"/>
        <end position="67"/>
    </location>
</feature>
<feature type="compositionally biased region" description="Low complexity" evidence="1">
    <location>
        <begin position="44"/>
        <end position="59"/>
    </location>
</feature>